<accession>D3SSW0</accession>
<reference evidence="3" key="4">
    <citation type="submission" date="2016-09" db="EMBL/GenBank/DDBJ databases">
        <authorList>
            <person name="Pfeiffer F."/>
        </authorList>
    </citation>
    <scope>NUCLEOTIDE SEQUENCE</scope>
    <source>
        <strain evidence="3">ATCC 43099</strain>
    </source>
</reference>
<dbReference type="OrthoDB" id="203212at2157"/>
<feature type="compositionally biased region" description="Acidic residues" evidence="1">
    <location>
        <begin position="177"/>
        <end position="186"/>
    </location>
</feature>
<dbReference type="Proteomes" id="UP000011543">
    <property type="component" value="Unassembled WGS sequence"/>
</dbReference>
<reference evidence="3 5" key="2">
    <citation type="journal article" date="2012" name="BMC Genomics">
        <title>A comparative genomics perspective on the genetic content of the alkaliphilic haloarchaeon Natrialba magadii ATCC 43099T.</title>
        <authorList>
            <person name="Siddaramappa S."/>
            <person name="Challacombe J.F."/>
            <person name="Decastro R.E."/>
            <person name="Pfeiffer F."/>
            <person name="Sastre D.E."/>
            <person name="Gimenez M.I."/>
            <person name="Paggi R.A."/>
            <person name="Detter J.C."/>
            <person name="Davenport K.W."/>
            <person name="Goodwin L.A."/>
            <person name="Kyrpides N."/>
            <person name="Tapia R."/>
            <person name="Pitluck S."/>
            <person name="Lucas S."/>
            <person name="Woyke T."/>
            <person name="Maupin-Furlow J.A."/>
        </authorList>
    </citation>
    <scope>NUCLEOTIDE SEQUENCE [LARGE SCALE GENOMIC DNA]</scope>
    <source>
        <strain evidence="3">ATCC 43099</strain>
        <strain evidence="5">ATCC 43099 / DSM 3394 / CCM 3739 / CIP 104546 / IAM 13178 / JCM 8861 / NBRC 102185 / NCIMB 2190 / MS3</strain>
    </source>
</reference>
<dbReference type="Proteomes" id="UP000001879">
    <property type="component" value="Chromosome"/>
</dbReference>
<keyword evidence="5" id="KW-1185">Reference proteome</keyword>
<evidence type="ECO:0008006" key="7">
    <source>
        <dbReference type="Google" id="ProtNLM"/>
    </source>
</evidence>
<evidence type="ECO:0000313" key="3">
    <source>
        <dbReference type="EMBL" id="ADD04906.1"/>
    </source>
</evidence>
<feature type="compositionally biased region" description="Low complexity" evidence="1">
    <location>
        <begin position="491"/>
        <end position="503"/>
    </location>
</feature>
<dbReference type="STRING" id="547559.Nmag_1327"/>
<feature type="region of interest" description="Disordered" evidence="1">
    <location>
        <begin position="491"/>
        <end position="522"/>
    </location>
</feature>
<dbReference type="PaxDb" id="547559-Nmag_1327"/>
<evidence type="ECO:0000256" key="1">
    <source>
        <dbReference type="SAM" id="MobiDB-lite"/>
    </source>
</evidence>
<name>D3SSW0_NATMM</name>
<feature type="region of interest" description="Disordered" evidence="1">
    <location>
        <begin position="355"/>
        <end position="377"/>
    </location>
</feature>
<feature type="transmembrane region" description="Helical" evidence="2">
    <location>
        <begin position="524"/>
        <end position="547"/>
    </location>
</feature>
<feature type="region of interest" description="Disordered" evidence="1">
    <location>
        <begin position="171"/>
        <end position="207"/>
    </location>
</feature>
<reference evidence="5" key="1">
    <citation type="submission" date="2010-02" db="EMBL/GenBank/DDBJ databases">
        <title>Complete sequence of chromosome of Natrialba magadii ATCC 43099.</title>
        <authorList>
            <consortium name="US DOE Joint Genome Institute"/>
            <person name="Lucas S."/>
            <person name="Copeland A."/>
            <person name="Lapidus A."/>
            <person name="Cheng J.-F."/>
            <person name="Bruce D."/>
            <person name="Goodwin L."/>
            <person name="Pitluck S."/>
            <person name="Davenport K."/>
            <person name="Saunders E."/>
            <person name="Detter J.C."/>
            <person name="Han C."/>
            <person name="Tapia R."/>
            <person name="Land M."/>
            <person name="Hauser L."/>
            <person name="Kyrpides N."/>
            <person name="Mikhailova N."/>
            <person name="De Castro R.E."/>
            <person name="Maupin-Furlow J.A."/>
            <person name="Woyke T."/>
        </authorList>
    </citation>
    <scope>NUCLEOTIDE SEQUENCE [LARGE SCALE GENOMIC DNA]</scope>
    <source>
        <strain evidence="5">ATCC 43099 / DSM 3394 / CCM 3739 / CIP 104546 / IAM 13178 / JCM 8861 / NBRC 102185 / NCIMB 2190 / MS3</strain>
    </source>
</reference>
<evidence type="ECO:0000313" key="5">
    <source>
        <dbReference type="Proteomes" id="UP000001879"/>
    </source>
</evidence>
<evidence type="ECO:0000313" key="4">
    <source>
        <dbReference type="EMBL" id="ELY23955.1"/>
    </source>
</evidence>
<sequence length="552" mass="57498">MNRLRTTHLIAVVALLLTASAVGTGAVPLPADTVSDRFDSGSTHQQDDVGDDIVLAPHDGPNGVYTSVEAETLALEFTDEAIENAGGLSSSAVSEIQDVFTITYTGSEQASVWLENDLDELEYHTVAGPIENESEAEVLGPNESVSVGVTIDREGLTAGDSLEGTVAVNAVGPADTGESDDADDAESSAVPSPLPESGPQCQPASVTVDSPSLAERAVSVMETQTCTPEQIPLQSLPIGDAMVLESMGAEFSQERTVEFEVVAPSEQSAGSKSPVGPVTELHRETGAVPVGSYTVIGLADDAVESRSTTQTVTIDRAWLEQAKLDATALSAYQYDGTEWRERELDLDTDLDFGFDSDSDSDSDPVIGADNTDTDDIEGVVHGEPVLTAIAVDAPRVTVEPLTATEPNATQNESVLVDTTISNRDTVAADVALEFVADGERVADRDVVVGPHESTDVTVEIAESAEAVELSYAYTPHESAFLVDEGAIDTAVAGSDDGSASDSTVNRDERSDDGTPSSGADSTPFVFGTGPAVVVVVGVAFALAVFLFRGQRA</sequence>
<protein>
    <recommendedName>
        <fullName evidence="7">CARDB domain-containing protein</fullName>
    </recommendedName>
</protein>
<gene>
    <name evidence="3" type="ordered locus">Nmag_1327</name>
    <name evidence="4" type="ORF">C500_19155</name>
</gene>
<keyword evidence="2" id="KW-0472">Membrane</keyword>
<dbReference type="PATRIC" id="fig|547559.17.peg.3778"/>
<dbReference type="EMBL" id="AOHS01000060">
    <property type="protein sequence ID" value="ELY23955.1"/>
    <property type="molecule type" value="Genomic_DNA"/>
</dbReference>
<keyword evidence="2" id="KW-0812">Transmembrane</keyword>
<dbReference type="KEGG" id="nmg:Nmag_1327"/>
<evidence type="ECO:0000313" key="6">
    <source>
        <dbReference type="Proteomes" id="UP000011543"/>
    </source>
</evidence>
<dbReference type="AlphaFoldDB" id="D3SSW0"/>
<dbReference type="HOGENOM" id="CLU_524414_0_0_2"/>
<dbReference type="GeneID" id="8824159"/>
<proteinExistence type="predicted"/>
<dbReference type="eggNOG" id="arCOG02696">
    <property type="taxonomic scope" value="Archaea"/>
</dbReference>
<dbReference type="RefSeq" id="WP_004267961.1">
    <property type="nucleotide sequence ID" value="NC_013922.1"/>
</dbReference>
<evidence type="ECO:0000256" key="2">
    <source>
        <dbReference type="SAM" id="Phobius"/>
    </source>
</evidence>
<reference evidence="4 6" key="3">
    <citation type="journal article" date="2014" name="PLoS Genet.">
        <title>Phylogenetically driven sequencing of extremely halophilic archaea reveals strategies for static and dynamic osmo-response.</title>
        <authorList>
            <person name="Becker E.A."/>
            <person name="Seitzer P.M."/>
            <person name="Tritt A."/>
            <person name="Larsen D."/>
            <person name="Krusor M."/>
            <person name="Yao A.I."/>
            <person name="Wu D."/>
            <person name="Madern D."/>
            <person name="Eisen J.A."/>
            <person name="Darling A.E."/>
            <person name="Facciotti M.T."/>
        </authorList>
    </citation>
    <scope>NUCLEOTIDE SEQUENCE [LARGE SCALE GENOMIC DNA]</scope>
    <source>
        <strain evidence="6">ATCC 43099 / DSM 3394 / CCM 3739 / CIP 104546 / IAM 13178 / JCM 8861 / NBRC 102185 / NCIMB 2190 / MS3</strain>
        <strain evidence="4">MS-3</strain>
    </source>
</reference>
<dbReference type="EMBL" id="CP001932">
    <property type="protein sequence ID" value="ADD04906.1"/>
    <property type="molecule type" value="Genomic_DNA"/>
</dbReference>
<keyword evidence="2" id="KW-1133">Transmembrane helix</keyword>
<organism evidence="3 5">
    <name type="scientific">Natrialba magadii (strain ATCC 43099 / DSM 3394 / CCM 3739 / CIP 104546 / IAM 13178 / JCM 8861 / NBRC 102185 / NCIMB 2190 / MS3)</name>
    <name type="common">Natronobacterium magadii</name>
    <dbReference type="NCBI Taxonomy" id="547559"/>
    <lineage>
        <taxon>Archaea</taxon>
        <taxon>Methanobacteriati</taxon>
        <taxon>Methanobacteriota</taxon>
        <taxon>Stenosarchaea group</taxon>
        <taxon>Halobacteria</taxon>
        <taxon>Halobacteriales</taxon>
        <taxon>Natrialbaceae</taxon>
        <taxon>Natrialba</taxon>
    </lineage>
</organism>